<name>A0ABW4ELA3_9PSEU</name>
<dbReference type="RefSeq" id="WP_344723195.1">
    <property type="nucleotide sequence ID" value="NZ_BAAAUS010000017.1"/>
</dbReference>
<evidence type="ECO:0008006" key="3">
    <source>
        <dbReference type="Google" id="ProtNLM"/>
    </source>
</evidence>
<protein>
    <recommendedName>
        <fullName evidence="3">Type II toxin-antitoxin system RelE/ParE family toxin</fullName>
    </recommendedName>
</protein>
<gene>
    <name evidence="1" type="ORF">ACFSJD_02650</name>
</gene>
<evidence type="ECO:0000313" key="2">
    <source>
        <dbReference type="Proteomes" id="UP001597114"/>
    </source>
</evidence>
<proteinExistence type="predicted"/>
<dbReference type="EMBL" id="JBHUCO010000002">
    <property type="protein sequence ID" value="MFD1516368.1"/>
    <property type="molecule type" value="Genomic_DNA"/>
</dbReference>
<accession>A0ABW4ELA3</accession>
<evidence type="ECO:0000313" key="1">
    <source>
        <dbReference type="EMBL" id="MFD1516368.1"/>
    </source>
</evidence>
<organism evidence="1 2">
    <name type="scientific">Pseudonocardia yunnanensis</name>
    <dbReference type="NCBI Taxonomy" id="58107"/>
    <lineage>
        <taxon>Bacteria</taxon>
        <taxon>Bacillati</taxon>
        <taxon>Actinomycetota</taxon>
        <taxon>Actinomycetes</taxon>
        <taxon>Pseudonocardiales</taxon>
        <taxon>Pseudonocardiaceae</taxon>
        <taxon>Pseudonocardia</taxon>
    </lineage>
</organism>
<comment type="caution">
    <text evidence="1">The sequence shown here is derived from an EMBL/GenBank/DDBJ whole genome shotgun (WGS) entry which is preliminary data.</text>
</comment>
<reference evidence="2" key="1">
    <citation type="journal article" date="2019" name="Int. J. Syst. Evol. Microbiol.">
        <title>The Global Catalogue of Microorganisms (GCM) 10K type strain sequencing project: providing services to taxonomists for standard genome sequencing and annotation.</title>
        <authorList>
            <consortium name="The Broad Institute Genomics Platform"/>
            <consortium name="The Broad Institute Genome Sequencing Center for Infectious Disease"/>
            <person name="Wu L."/>
            <person name="Ma J."/>
        </authorList>
    </citation>
    <scope>NUCLEOTIDE SEQUENCE [LARGE SCALE GENOMIC DNA]</scope>
    <source>
        <strain evidence="2">CCM 7043</strain>
    </source>
</reference>
<sequence length="94" mass="10588">MRDVRESALFTEQCQQLGLEVKRLDEVLESVVWAVANAAEDLQTVPGSPLGWIATDPWPGVPEMIVLFRIESDEIVDLKWIEVLRQDPNDPTDG</sequence>
<dbReference type="Proteomes" id="UP001597114">
    <property type="component" value="Unassembled WGS sequence"/>
</dbReference>
<keyword evidence="2" id="KW-1185">Reference proteome</keyword>